<evidence type="ECO:0000313" key="2">
    <source>
        <dbReference type="EMBL" id="MDA3969290.1"/>
    </source>
</evidence>
<dbReference type="Proteomes" id="UP001210261">
    <property type="component" value="Unassembled WGS sequence"/>
</dbReference>
<accession>A0ABT4VF04</accession>
<name>A0ABT4VF04_9HELI</name>
<dbReference type="Pfam" id="PF13380">
    <property type="entry name" value="CoA_binding_2"/>
    <property type="match status" value="1"/>
</dbReference>
<keyword evidence="3" id="KW-1185">Reference proteome</keyword>
<proteinExistence type="predicted"/>
<dbReference type="InterPro" id="IPR003781">
    <property type="entry name" value="CoA-bd"/>
</dbReference>
<dbReference type="EMBL" id="JAQHXR010000003">
    <property type="protein sequence ID" value="MDA3969290.1"/>
    <property type="molecule type" value="Genomic_DNA"/>
</dbReference>
<dbReference type="SUPFAM" id="SSF51735">
    <property type="entry name" value="NAD(P)-binding Rossmann-fold domains"/>
    <property type="match status" value="1"/>
</dbReference>
<feature type="domain" description="CoA-binding" evidence="1">
    <location>
        <begin position="6"/>
        <end position="100"/>
    </location>
</feature>
<dbReference type="PANTHER" id="PTHR33303:SF2">
    <property type="entry name" value="COA-BINDING DOMAIN-CONTAINING PROTEIN"/>
    <property type="match status" value="1"/>
</dbReference>
<sequence length="131" mass="15170">MIKEILQASKNIAILGLSNDINKPSYMVGEYLLNNGYNIIPIHPKYDEILGIKTYKSLQEIDVRIDILNVFRKSEAIFGIAQEVLALKNKPKCMWVQLGIESKESKELLENSDIFYVENLCIKLEHKRLFR</sequence>
<reference evidence="2 3" key="1">
    <citation type="submission" date="2023-01" db="EMBL/GenBank/DDBJ databases">
        <title>Description of Helicobacter ibis sp. nov. isolated from faecal droppings of black-faced ibis (Theristicus melanopis).</title>
        <authorList>
            <person name="Lopez-Cantillo M."/>
            <person name="Vidal-Veuthey B."/>
            <person name="Mella A."/>
            <person name="De La Haba R."/>
            <person name="Collado L."/>
        </authorList>
    </citation>
    <scope>NUCLEOTIDE SEQUENCE [LARGE SCALE GENOMIC DNA]</scope>
    <source>
        <strain evidence="2 3">A82</strain>
    </source>
</reference>
<dbReference type="SMART" id="SM00881">
    <property type="entry name" value="CoA_binding"/>
    <property type="match status" value="1"/>
</dbReference>
<evidence type="ECO:0000313" key="3">
    <source>
        <dbReference type="Proteomes" id="UP001210261"/>
    </source>
</evidence>
<organism evidence="2 3">
    <name type="scientific">Helicobacter ibis</name>
    <dbReference type="NCBI Taxonomy" id="2962633"/>
    <lineage>
        <taxon>Bacteria</taxon>
        <taxon>Pseudomonadati</taxon>
        <taxon>Campylobacterota</taxon>
        <taxon>Epsilonproteobacteria</taxon>
        <taxon>Campylobacterales</taxon>
        <taxon>Helicobacteraceae</taxon>
        <taxon>Helicobacter</taxon>
    </lineage>
</organism>
<dbReference type="InterPro" id="IPR036291">
    <property type="entry name" value="NAD(P)-bd_dom_sf"/>
</dbReference>
<gene>
    <name evidence="2" type="ORF">PF021_06315</name>
</gene>
<dbReference type="RefSeq" id="WP_271021629.1">
    <property type="nucleotide sequence ID" value="NZ_JAQHXR010000003.1"/>
</dbReference>
<dbReference type="PANTHER" id="PTHR33303">
    <property type="entry name" value="CYTOPLASMIC PROTEIN-RELATED"/>
    <property type="match status" value="1"/>
</dbReference>
<dbReference type="Gene3D" id="3.40.50.720">
    <property type="entry name" value="NAD(P)-binding Rossmann-like Domain"/>
    <property type="match status" value="1"/>
</dbReference>
<comment type="caution">
    <text evidence="2">The sequence shown here is derived from an EMBL/GenBank/DDBJ whole genome shotgun (WGS) entry which is preliminary data.</text>
</comment>
<evidence type="ECO:0000259" key="1">
    <source>
        <dbReference type="SMART" id="SM00881"/>
    </source>
</evidence>
<protein>
    <submittedName>
        <fullName evidence="2">CoA-binding protein</fullName>
    </submittedName>
</protein>